<dbReference type="AlphaFoldDB" id="A0A437GUI5"/>
<dbReference type="Gene3D" id="3.50.50.60">
    <property type="entry name" value="FAD/NAD(P)-binding domain"/>
    <property type="match status" value="1"/>
</dbReference>
<dbReference type="InterPro" id="IPR036188">
    <property type="entry name" value="FAD/NAD-bd_sf"/>
</dbReference>
<feature type="domain" description="NADH:flavin oxidoreductase/NADH oxidase N-terminal" evidence="10">
    <location>
        <begin position="2"/>
        <end position="334"/>
    </location>
</feature>
<evidence type="ECO:0000256" key="6">
    <source>
        <dbReference type="ARBA" id="ARBA00022723"/>
    </source>
</evidence>
<dbReference type="Pfam" id="PF07992">
    <property type="entry name" value="Pyr_redox_2"/>
    <property type="match status" value="1"/>
</dbReference>
<dbReference type="Proteomes" id="UP000283003">
    <property type="component" value="Unassembled WGS sequence"/>
</dbReference>
<dbReference type="Gene3D" id="3.20.20.70">
    <property type="entry name" value="Aldolase class I"/>
    <property type="match status" value="1"/>
</dbReference>
<dbReference type="GO" id="GO:0051536">
    <property type="term" value="F:iron-sulfur cluster binding"/>
    <property type="evidence" value="ECO:0007669"/>
    <property type="project" value="UniProtKB-KW"/>
</dbReference>
<comment type="cofactor">
    <cofactor evidence="2">
        <name>[4Fe-4S] cluster</name>
        <dbReference type="ChEBI" id="CHEBI:49883"/>
    </cofactor>
</comment>
<keyword evidence="5" id="KW-0288">FMN</keyword>
<dbReference type="PRINTS" id="PR00368">
    <property type="entry name" value="FADPNR"/>
</dbReference>
<dbReference type="InterPro" id="IPR013785">
    <property type="entry name" value="Aldolase_TIM"/>
</dbReference>
<name>A0A437GUI5_9SPHN</name>
<dbReference type="RefSeq" id="WP_127613567.1">
    <property type="nucleotide sequence ID" value="NZ_RXOL01000009.1"/>
</dbReference>
<dbReference type="InterPro" id="IPR023753">
    <property type="entry name" value="FAD/NAD-binding_dom"/>
</dbReference>
<evidence type="ECO:0000256" key="3">
    <source>
        <dbReference type="ARBA" id="ARBA00011048"/>
    </source>
</evidence>
<comment type="caution">
    <text evidence="12">The sequence shown here is derived from an EMBL/GenBank/DDBJ whole genome shotgun (WGS) entry which is preliminary data.</text>
</comment>
<accession>A0A437GUI5</accession>
<keyword evidence="6" id="KW-0479">Metal-binding</keyword>
<evidence type="ECO:0000256" key="9">
    <source>
        <dbReference type="ARBA" id="ARBA00023014"/>
    </source>
</evidence>
<dbReference type="GO" id="GO:0046872">
    <property type="term" value="F:metal ion binding"/>
    <property type="evidence" value="ECO:0007669"/>
    <property type="project" value="UniProtKB-KW"/>
</dbReference>
<dbReference type="SUPFAM" id="SSF51905">
    <property type="entry name" value="FAD/NAD(P)-binding domain"/>
    <property type="match status" value="1"/>
</dbReference>
<keyword evidence="13" id="KW-1185">Reference proteome</keyword>
<organism evidence="12 13">
    <name type="scientific">Croceicoccus ponticola</name>
    <dbReference type="NCBI Taxonomy" id="2217664"/>
    <lineage>
        <taxon>Bacteria</taxon>
        <taxon>Pseudomonadati</taxon>
        <taxon>Pseudomonadota</taxon>
        <taxon>Alphaproteobacteria</taxon>
        <taxon>Sphingomonadales</taxon>
        <taxon>Erythrobacteraceae</taxon>
        <taxon>Croceicoccus</taxon>
    </lineage>
</organism>
<keyword evidence="8" id="KW-0408">Iron</keyword>
<evidence type="ECO:0000313" key="13">
    <source>
        <dbReference type="Proteomes" id="UP000283003"/>
    </source>
</evidence>
<comment type="cofactor">
    <cofactor evidence="1">
        <name>FMN</name>
        <dbReference type="ChEBI" id="CHEBI:58210"/>
    </cofactor>
</comment>
<comment type="similarity">
    <text evidence="3">In the N-terminal section; belongs to the NADH:flavin oxidoreductase/NADH oxidase family.</text>
</comment>
<dbReference type="Gene3D" id="3.40.50.720">
    <property type="entry name" value="NAD(P)-binding Rossmann-like Domain"/>
    <property type="match status" value="1"/>
</dbReference>
<dbReference type="PANTHER" id="PTHR42917:SF2">
    <property type="entry name" value="2,4-DIENOYL-COA REDUCTASE [(2E)-ENOYL-COA-PRODUCING]"/>
    <property type="match status" value="1"/>
</dbReference>
<evidence type="ECO:0000256" key="4">
    <source>
        <dbReference type="ARBA" id="ARBA00022630"/>
    </source>
</evidence>
<keyword evidence="9" id="KW-0411">Iron-sulfur</keyword>
<evidence type="ECO:0000256" key="8">
    <source>
        <dbReference type="ARBA" id="ARBA00023004"/>
    </source>
</evidence>
<evidence type="ECO:0000256" key="2">
    <source>
        <dbReference type="ARBA" id="ARBA00001966"/>
    </source>
</evidence>
<feature type="domain" description="FAD/NAD(P)-binding" evidence="11">
    <location>
        <begin position="384"/>
        <end position="618"/>
    </location>
</feature>
<dbReference type="OrthoDB" id="9804454at2"/>
<gene>
    <name evidence="12" type="ORF">EKN06_14180</name>
</gene>
<reference evidence="12 13" key="1">
    <citation type="submission" date="2018-12" db="EMBL/GenBank/DDBJ databases">
        <title>Croceicoccus ponticola sp. nov., a lipolytic bacterium isolated from seawater.</title>
        <authorList>
            <person name="Yoon J.-H."/>
        </authorList>
    </citation>
    <scope>NUCLEOTIDE SEQUENCE [LARGE SCALE GENOMIC DNA]</scope>
    <source>
        <strain evidence="12 13">GM-16</strain>
    </source>
</reference>
<keyword evidence="7" id="KW-0560">Oxidoreductase</keyword>
<evidence type="ECO:0000256" key="5">
    <source>
        <dbReference type="ARBA" id="ARBA00022643"/>
    </source>
</evidence>
<dbReference type="Pfam" id="PF00724">
    <property type="entry name" value="Oxidored_FMN"/>
    <property type="match status" value="1"/>
</dbReference>
<dbReference type="PANTHER" id="PTHR42917">
    <property type="entry name" value="2,4-DIENOYL-COA REDUCTASE"/>
    <property type="match status" value="1"/>
</dbReference>
<protein>
    <submittedName>
        <fullName evidence="12">FAD-dependent oxidoreductase</fullName>
    </submittedName>
</protein>
<evidence type="ECO:0000259" key="10">
    <source>
        <dbReference type="Pfam" id="PF00724"/>
    </source>
</evidence>
<keyword evidence="4" id="KW-0285">Flavoprotein</keyword>
<dbReference type="InterPro" id="IPR051793">
    <property type="entry name" value="NADH:flavin_oxidoreductase"/>
</dbReference>
<sequence>MKLLEPLRLGPIELKNRVVITAHAAYTDFFRPDCDGERYMAYLERRARGGAGLMMTTAMHVHEASQMLNHWVFDAATMAPKFRQLSDRVHRHGGRILAQVFHFGVMGKAETHEDFKPIWGFSPLESADGEACHVMTDAEIEEVLDAFVAASVCAVENGMDGIELHGTHGYLLQQSWTPFSNYRTDKWGQRTYFAHELSRRVREAIGPEKVMGIRISLDDFRGRERGGLEFDDICDIVDELTATGRFDYVNTSEGSGNFDYAQVITNYRHKFGKTLPAVHALRQRIGARIPVIGVNKIPTVDLAEQALVDGDCDLVGMTRAQIADPDLVYKLEHGEAPRIRTCTGANQGCIDRVSMYPITCIQNPEVGEENRFRKLDAEPVKPKRVLVIGGGPAGMKAAEVAARRGHQVTLAESGHRLGGRLNLVETLGSASNLLAMTSWLEQELELLQVRVILQTTVDEALIEELKPDAIVLASGARAKSHLEFATDDSVPVLEIDAAVQGEIEGQTFEMRGTNAVIVDRRGTYETGLCVEALVRRGASVTVVTPFLHFGANLGFTHLADYLRLLPEWGVKVMAQSQARSIHDGTLLVFDGTTGKEVALPCDFIVAGVPAQPVTDLVEACERHAPTKLVGDAYVPRSALEAIREGDRIGRTL</sequence>
<dbReference type="EMBL" id="RXOL01000009">
    <property type="protein sequence ID" value="RVQ65149.1"/>
    <property type="molecule type" value="Genomic_DNA"/>
</dbReference>
<dbReference type="GO" id="GO:0010181">
    <property type="term" value="F:FMN binding"/>
    <property type="evidence" value="ECO:0007669"/>
    <property type="project" value="InterPro"/>
</dbReference>
<dbReference type="InterPro" id="IPR001155">
    <property type="entry name" value="OxRdtase_FMN_N"/>
</dbReference>
<evidence type="ECO:0000256" key="7">
    <source>
        <dbReference type="ARBA" id="ARBA00023002"/>
    </source>
</evidence>
<evidence type="ECO:0000313" key="12">
    <source>
        <dbReference type="EMBL" id="RVQ65149.1"/>
    </source>
</evidence>
<dbReference type="SUPFAM" id="SSF51395">
    <property type="entry name" value="FMN-linked oxidoreductases"/>
    <property type="match status" value="1"/>
</dbReference>
<evidence type="ECO:0000259" key="11">
    <source>
        <dbReference type="Pfam" id="PF07992"/>
    </source>
</evidence>
<dbReference type="GO" id="GO:0016491">
    <property type="term" value="F:oxidoreductase activity"/>
    <property type="evidence" value="ECO:0007669"/>
    <property type="project" value="UniProtKB-KW"/>
</dbReference>
<evidence type="ECO:0000256" key="1">
    <source>
        <dbReference type="ARBA" id="ARBA00001917"/>
    </source>
</evidence>
<proteinExistence type="inferred from homology"/>